<feature type="transmembrane region" description="Helical" evidence="1">
    <location>
        <begin position="30"/>
        <end position="60"/>
    </location>
</feature>
<sequence>MNKNLFAGTLCRRIYFFSFSVFPKGVNSNLIFYMHFINSVSFLFCYSVEIFVFFNFEIYVFYKYVALHKHVIVYYFITTLCNLFFFKDCLNNVVFFFGLFFKSEETSKQQLNCNERLFERVSRIHLTKYPVSLKESEDMQWGQQKKNMTLCIKKELWQGLGASPYFQFARSFHSSPRGHFPLADYNVNATIDRSRDQCAIFALSNFFFFERRRRRGWGEREKRDMIGTIYMKWNMSLKFLVFFVFKKKKKKFKERFQRNPWEGRQDTLNKSWQKYPWWNLEKLDVVPCTLLTNGKHGGRQINFVLRRSFVESEIEKNLRNKCTLYNLHLKDDNKERLTAEQKNVLLQNDKNEIYNRQEYFFAFLKHMQKRYLFEDVESLHFEEYIPDTEVNLVIPCRFYGLDQWWPSRHMDGITQWKVPFFFFFFPLLKPSKIDRPKYVQHEHEVELRWTPPKREGQQHEEDNIYNADGSDMKVPSHLSITVEQFCLPWKKEITLNDVHLPDYLRPMRPPHEIKILSLDFSHSKILQGLYETDKNCYTFHNTFFNSVSLFCSASASCLFLNFICNSLSRFSVCITRDMTAFEKRGKNKICIICDVHLKYFNNCQFLFSLKKKKKGKSFFLFC</sequence>
<keyword evidence="3" id="KW-1185">Reference proteome</keyword>
<gene>
    <name evidence="2" type="ORF">RFI_28088</name>
</gene>
<protein>
    <submittedName>
        <fullName evidence="2">Uncharacterized protein</fullName>
    </submittedName>
</protein>
<keyword evidence="1" id="KW-0812">Transmembrane</keyword>
<keyword evidence="1" id="KW-0472">Membrane</keyword>
<name>X6M5U4_RETFI</name>
<proteinExistence type="predicted"/>
<accession>X6M5U4</accession>
<feature type="transmembrane region" description="Helical" evidence="1">
    <location>
        <begin position="72"/>
        <end position="101"/>
    </location>
</feature>
<organism evidence="2 3">
    <name type="scientific">Reticulomyxa filosa</name>
    <dbReference type="NCBI Taxonomy" id="46433"/>
    <lineage>
        <taxon>Eukaryota</taxon>
        <taxon>Sar</taxon>
        <taxon>Rhizaria</taxon>
        <taxon>Retaria</taxon>
        <taxon>Foraminifera</taxon>
        <taxon>Monothalamids</taxon>
        <taxon>Reticulomyxidae</taxon>
        <taxon>Reticulomyxa</taxon>
    </lineage>
</organism>
<comment type="caution">
    <text evidence="2">The sequence shown here is derived from an EMBL/GenBank/DDBJ whole genome shotgun (WGS) entry which is preliminary data.</text>
</comment>
<dbReference type="AlphaFoldDB" id="X6M5U4"/>
<dbReference type="EMBL" id="ASPP01024157">
    <property type="protein sequence ID" value="ETO09299.1"/>
    <property type="molecule type" value="Genomic_DNA"/>
</dbReference>
<keyword evidence="1" id="KW-1133">Transmembrane helix</keyword>
<evidence type="ECO:0000313" key="2">
    <source>
        <dbReference type="EMBL" id="ETO09299.1"/>
    </source>
</evidence>
<reference evidence="2 3" key="1">
    <citation type="journal article" date="2013" name="Curr. Biol.">
        <title>The Genome of the Foraminiferan Reticulomyxa filosa.</title>
        <authorList>
            <person name="Glockner G."/>
            <person name="Hulsmann N."/>
            <person name="Schleicher M."/>
            <person name="Noegel A.A."/>
            <person name="Eichinger L."/>
            <person name="Gallinger C."/>
            <person name="Pawlowski J."/>
            <person name="Sierra R."/>
            <person name="Euteneuer U."/>
            <person name="Pillet L."/>
            <person name="Moustafa A."/>
            <person name="Platzer M."/>
            <person name="Groth M."/>
            <person name="Szafranski K."/>
            <person name="Schliwa M."/>
        </authorList>
    </citation>
    <scope>NUCLEOTIDE SEQUENCE [LARGE SCALE GENOMIC DNA]</scope>
</reference>
<dbReference type="Proteomes" id="UP000023152">
    <property type="component" value="Unassembled WGS sequence"/>
</dbReference>
<evidence type="ECO:0000256" key="1">
    <source>
        <dbReference type="SAM" id="Phobius"/>
    </source>
</evidence>
<evidence type="ECO:0000313" key="3">
    <source>
        <dbReference type="Proteomes" id="UP000023152"/>
    </source>
</evidence>